<evidence type="ECO:0000313" key="3">
    <source>
        <dbReference type="Proteomes" id="UP000593565"/>
    </source>
</evidence>
<evidence type="ECO:0000313" key="2">
    <source>
        <dbReference type="EMBL" id="KAF4074170.1"/>
    </source>
</evidence>
<sequence length="479" mass="53562">MVSAGEGTVRETRGVGPRPSKRTRWSYARAGRAGGFQRELLGRGGTERKRVPSEMIVQQQQANDEDHVYSYEDDFDNDVDALLRRRHAVPKKMRLAEDNYVADSDHQSDTEQGVQPMITKIKTVLRSEERPPAQPLPDGWIMTFHNSGIQSTSTGRPECVTWSRPYFLELQASGDGEEENPRRNREPDSHGSGGTCGGVQPGHDGQPAERKDGQIGEAGTGSAGAGQSQGGGVQGEHRSCSYLEKCFDFEQVTVKKFRDAGGNAVQHGHEEEAGGSERPILRPIRSSSRCRCRTPPTKKARATLEILIPDFVKQTAEEKPVEGDELEVRTRVGKQLASQKILQMLHPHVKNWGSPAYVRPREQQDGEKENFGKSVIELQQYAKKNKPNLHILNKLQEEMRKLAREREETRKKPKMTVVESAQPGSEASVHRRRLEATLTDLLILTEDIRFRGKKKGTEGHFFIVIVDKSTTDYAVGAQR</sequence>
<dbReference type="PANTHER" id="PTHR13482:SF3">
    <property type="entry name" value="MICROPROCESSOR COMPLEX SUBUNIT DGCR8"/>
    <property type="match status" value="1"/>
</dbReference>
<dbReference type="EMBL" id="JAAGNN010000022">
    <property type="protein sequence ID" value="KAF4074170.1"/>
    <property type="molecule type" value="Genomic_DNA"/>
</dbReference>
<dbReference type="GO" id="GO:0003725">
    <property type="term" value="F:double-stranded RNA binding"/>
    <property type="evidence" value="ECO:0007669"/>
    <property type="project" value="TreeGrafter"/>
</dbReference>
<dbReference type="Gene3D" id="3.30.160.20">
    <property type="match status" value="1"/>
</dbReference>
<feature type="compositionally biased region" description="Basic and acidic residues" evidence="1">
    <location>
        <begin position="179"/>
        <end position="189"/>
    </location>
</feature>
<protein>
    <submittedName>
        <fullName evidence="2">Uncharacterized protein</fullName>
    </submittedName>
</protein>
<dbReference type="GO" id="GO:0070877">
    <property type="term" value="C:microprocessor complex"/>
    <property type="evidence" value="ECO:0007669"/>
    <property type="project" value="InterPro"/>
</dbReference>
<accession>A0A7J5ZUG6</accession>
<dbReference type="AlphaFoldDB" id="A0A7J5ZUG6"/>
<feature type="region of interest" description="Disordered" evidence="1">
    <location>
        <begin position="405"/>
        <end position="429"/>
    </location>
</feature>
<dbReference type="InterPro" id="IPR040375">
    <property type="entry name" value="DGCR8"/>
</dbReference>
<name>A0A7J5ZUG6_AMEME</name>
<proteinExistence type="predicted"/>
<feature type="region of interest" description="Disordered" evidence="1">
    <location>
        <begin position="172"/>
        <end position="235"/>
    </location>
</feature>
<keyword evidence="3" id="KW-1185">Reference proteome</keyword>
<dbReference type="GO" id="GO:0031053">
    <property type="term" value="P:primary miRNA processing"/>
    <property type="evidence" value="ECO:0007669"/>
    <property type="project" value="InterPro"/>
</dbReference>
<dbReference type="PANTHER" id="PTHR13482">
    <property type="entry name" value="MICRORNA PROCESSOR COMPLEX SUBUNIT DGCR8"/>
    <property type="match status" value="1"/>
</dbReference>
<dbReference type="GO" id="GO:0042802">
    <property type="term" value="F:identical protein binding"/>
    <property type="evidence" value="ECO:0007669"/>
    <property type="project" value="InterPro"/>
</dbReference>
<dbReference type="GO" id="GO:0070878">
    <property type="term" value="F:primary miRNA binding"/>
    <property type="evidence" value="ECO:0007669"/>
    <property type="project" value="TreeGrafter"/>
</dbReference>
<dbReference type="Proteomes" id="UP000593565">
    <property type="component" value="Unassembled WGS sequence"/>
</dbReference>
<feature type="compositionally biased region" description="Gly residues" evidence="1">
    <location>
        <begin position="216"/>
        <end position="234"/>
    </location>
</feature>
<feature type="region of interest" description="Disordered" evidence="1">
    <location>
        <begin position="1"/>
        <end position="29"/>
    </location>
</feature>
<feature type="compositionally biased region" description="Gly residues" evidence="1">
    <location>
        <begin position="191"/>
        <end position="200"/>
    </location>
</feature>
<reference evidence="2 3" key="1">
    <citation type="submission" date="2020-02" db="EMBL/GenBank/DDBJ databases">
        <title>A chromosome-scale genome assembly of the black bullhead catfish (Ameiurus melas).</title>
        <authorList>
            <person name="Wen M."/>
            <person name="Zham M."/>
            <person name="Cabau C."/>
            <person name="Klopp C."/>
            <person name="Donnadieu C."/>
            <person name="Roques C."/>
            <person name="Bouchez O."/>
            <person name="Lampietro C."/>
            <person name="Jouanno E."/>
            <person name="Herpin A."/>
            <person name="Louis A."/>
            <person name="Berthelot C."/>
            <person name="Parey E."/>
            <person name="Roest-Crollius H."/>
            <person name="Braasch I."/>
            <person name="Postlethwait J."/>
            <person name="Robinson-Rechavi M."/>
            <person name="Echchiki A."/>
            <person name="Begum T."/>
            <person name="Montfort J."/>
            <person name="Schartl M."/>
            <person name="Bobe J."/>
            <person name="Guiguen Y."/>
        </authorList>
    </citation>
    <scope>NUCLEOTIDE SEQUENCE [LARGE SCALE GENOMIC DNA]</scope>
    <source>
        <strain evidence="2">M_S1</strain>
        <tissue evidence="2">Blood</tissue>
    </source>
</reference>
<organism evidence="2 3">
    <name type="scientific">Ameiurus melas</name>
    <name type="common">Black bullhead</name>
    <name type="synonym">Silurus melas</name>
    <dbReference type="NCBI Taxonomy" id="219545"/>
    <lineage>
        <taxon>Eukaryota</taxon>
        <taxon>Metazoa</taxon>
        <taxon>Chordata</taxon>
        <taxon>Craniata</taxon>
        <taxon>Vertebrata</taxon>
        <taxon>Euteleostomi</taxon>
        <taxon>Actinopterygii</taxon>
        <taxon>Neopterygii</taxon>
        <taxon>Teleostei</taxon>
        <taxon>Ostariophysi</taxon>
        <taxon>Siluriformes</taxon>
        <taxon>Ictaluridae</taxon>
        <taxon>Ameiurus</taxon>
    </lineage>
</organism>
<evidence type="ECO:0000256" key="1">
    <source>
        <dbReference type="SAM" id="MobiDB-lite"/>
    </source>
</evidence>
<comment type="caution">
    <text evidence="2">The sequence shown here is derived from an EMBL/GenBank/DDBJ whole genome shotgun (WGS) entry which is preliminary data.</text>
</comment>
<dbReference type="GO" id="GO:0020037">
    <property type="term" value="F:heme binding"/>
    <property type="evidence" value="ECO:0007669"/>
    <property type="project" value="InterPro"/>
</dbReference>
<gene>
    <name evidence="2" type="ORF">AMELA_G00236400</name>
</gene>